<dbReference type="Proteomes" id="UP000075884">
    <property type="component" value="Unassembled WGS sequence"/>
</dbReference>
<evidence type="ECO:0000313" key="1">
    <source>
        <dbReference type="EnsemblMetazoa" id="ADIR014251-PA"/>
    </source>
</evidence>
<evidence type="ECO:0000313" key="2">
    <source>
        <dbReference type="Proteomes" id="UP000075884"/>
    </source>
</evidence>
<accession>A0A182NWH9</accession>
<reference evidence="1" key="2">
    <citation type="submission" date="2020-05" db="UniProtKB">
        <authorList>
            <consortium name="EnsemblMetazoa"/>
        </authorList>
    </citation>
    <scope>IDENTIFICATION</scope>
    <source>
        <strain evidence="1">WRAIR2</strain>
    </source>
</reference>
<name>A0A182NWH9_9DIPT</name>
<reference evidence="2" key="1">
    <citation type="submission" date="2013-03" db="EMBL/GenBank/DDBJ databases">
        <title>The Genome Sequence of Anopheles dirus WRAIR2.</title>
        <authorList>
            <consortium name="The Broad Institute Genomics Platform"/>
            <person name="Neafsey D.E."/>
            <person name="Walton C."/>
            <person name="Walker B."/>
            <person name="Young S.K."/>
            <person name="Zeng Q."/>
            <person name="Gargeya S."/>
            <person name="Fitzgerald M."/>
            <person name="Haas B."/>
            <person name="Abouelleil A."/>
            <person name="Allen A.W."/>
            <person name="Alvarado L."/>
            <person name="Arachchi H.M."/>
            <person name="Berlin A.M."/>
            <person name="Chapman S.B."/>
            <person name="Gainer-Dewar J."/>
            <person name="Goldberg J."/>
            <person name="Griggs A."/>
            <person name="Gujja S."/>
            <person name="Hansen M."/>
            <person name="Howarth C."/>
            <person name="Imamovic A."/>
            <person name="Ireland A."/>
            <person name="Larimer J."/>
            <person name="McCowan C."/>
            <person name="Murphy C."/>
            <person name="Pearson M."/>
            <person name="Poon T.W."/>
            <person name="Priest M."/>
            <person name="Roberts A."/>
            <person name="Saif S."/>
            <person name="Shea T."/>
            <person name="Sisk P."/>
            <person name="Sykes S."/>
            <person name="Wortman J."/>
            <person name="Nusbaum C."/>
            <person name="Birren B."/>
        </authorList>
    </citation>
    <scope>NUCLEOTIDE SEQUENCE [LARGE SCALE GENOMIC DNA]</scope>
    <source>
        <strain evidence="2">WRAIR2</strain>
    </source>
</reference>
<dbReference type="VEuPathDB" id="VectorBase:ADIR014251"/>
<protein>
    <submittedName>
        <fullName evidence="1">Uncharacterized protein</fullName>
    </submittedName>
</protein>
<organism evidence="1 2">
    <name type="scientific">Anopheles dirus</name>
    <dbReference type="NCBI Taxonomy" id="7168"/>
    <lineage>
        <taxon>Eukaryota</taxon>
        <taxon>Metazoa</taxon>
        <taxon>Ecdysozoa</taxon>
        <taxon>Arthropoda</taxon>
        <taxon>Hexapoda</taxon>
        <taxon>Insecta</taxon>
        <taxon>Pterygota</taxon>
        <taxon>Neoptera</taxon>
        <taxon>Endopterygota</taxon>
        <taxon>Diptera</taxon>
        <taxon>Nematocera</taxon>
        <taxon>Culicoidea</taxon>
        <taxon>Culicidae</taxon>
        <taxon>Anophelinae</taxon>
        <taxon>Anopheles</taxon>
    </lineage>
</organism>
<dbReference type="EnsemblMetazoa" id="ADIR014251-RA">
    <property type="protein sequence ID" value="ADIR014251-PA"/>
    <property type="gene ID" value="ADIR014251"/>
</dbReference>
<keyword evidence="2" id="KW-1185">Reference proteome</keyword>
<proteinExistence type="predicted"/>
<sequence length="58" mass="6698">MIHPQLLAFARAVYHPLQRNVVVGRDFDRSRMVMLFRANSCWEAKEQRAAAVRGCPRA</sequence>
<dbReference type="AlphaFoldDB" id="A0A182NWH9"/>